<protein>
    <submittedName>
        <fullName evidence="3">Uncharacterized protein LOC106154595</fullName>
    </submittedName>
</protein>
<dbReference type="InParanoid" id="A0A1S3HEI4"/>
<name>A0A1S3HEI4_LINAN</name>
<accession>A0A1S3HEI4</accession>
<dbReference type="AlphaFoldDB" id="A0A1S3HEI4"/>
<organism evidence="2 3">
    <name type="scientific">Lingula anatina</name>
    <name type="common">Brachiopod</name>
    <name type="synonym">Lingula unguis</name>
    <dbReference type="NCBI Taxonomy" id="7574"/>
    <lineage>
        <taxon>Eukaryota</taxon>
        <taxon>Metazoa</taxon>
        <taxon>Spiralia</taxon>
        <taxon>Lophotrochozoa</taxon>
        <taxon>Brachiopoda</taxon>
        <taxon>Linguliformea</taxon>
        <taxon>Lingulata</taxon>
        <taxon>Lingulida</taxon>
        <taxon>Linguloidea</taxon>
        <taxon>Lingulidae</taxon>
        <taxon>Lingula</taxon>
    </lineage>
</organism>
<proteinExistence type="predicted"/>
<dbReference type="KEGG" id="lak:106154595"/>
<keyword evidence="1" id="KW-0732">Signal</keyword>
<feature type="signal peptide" evidence="1">
    <location>
        <begin position="1"/>
        <end position="22"/>
    </location>
</feature>
<keyword evidence="2" id="KW-1185">Reference proteome</keyword>
<evidence type="ECO:0000256" key="1">
    <source>
        <dbReference type="SAM" id="SignalP"/>
    </source>
</evidence>
<evidence type="ECO:0000313" key="3">
    <source>
        <dbReference type="RefSeq" id="XP_013384482.1"/>
    </source>
</evidence>
<gene>
    <name evidence="3" type="primary">LOC106154595</name>
</gene>
<feature type="chain" id="PRO_5010208157" evidence="1">
    <location>
        <begin position="23"/>
        <end position="195"/>
    </location>
</feature>
<reference evidence="3" key="1">
    <citation type="submission" date="2025-08" db="UniProtKB">
        <authorList>
            <consortium name="RefSeq"/>
        </authorList>
    </citation>
    <scope>IDENTIFICATION</scope>
    <source>
        <tissue evidence="3">Gonads</tissue>
    </source>
</reference>
<dbReference type="RefSeq" id="XP_013384482.1">
    <property type="nucleotide sequence ID" value="XM_013529028.2"/>
</dbReference>
<dbReference type="Proteomes" id="UP000085678">
    <property type="component" value="Unplaced"/>
</dbReference>
<dbReference type="GeneID" id="106154595"/>
<evidence type="ECO:0000313" key="2">
    <source>
        <dbReference type="Proteomes" id="UP000085678"/>
    </source>
</evidence>
<sequence>MQNGLQLATVAFLAVFTICAAAEDHFFTRGTTQKDERFKYILPSKEVDATCLSQAEAGHCRFYRCLRERFTCDKFQYARDAEFSCRRMGRFAGGYEHRQLITQFNKCMMRSLSLVYQSGTNNCFFIKEFGQQLFTQCFIQHNLCELLQGSEDEKRAFQQMFGIKTVMDAQGEVSEALQTCNLQQLNSFFHWMTAR</sequence>